<feature type="compositionally biased region" description="Polar residues" evidence="1">
    <location>
        <begin position="689"/>
        <end position="699"/>
    </location>
</feature>
<feature type="compositionally biased region" description="Low complexity" evidence="1">
    <location>
        <begin position="29"/>
        <end position="41"/>
    </location>
</feature>
<keyword evidence="3" id="KW-1185">Reference proteome</keyword>
<organism evidence="2 3">
    <name type="scientific">Kluyvera genomosp. 3</name>
    <dbReference type="NCBI Taxonomy" id="2774055"/>
    <lineage>
        <taxon>Bacteria</taxon>
        <taxon>Pseudomonadati</taxon>
        <taxon>Pseudomonadota</taxon>
        <taxon>Gammaproteobacteria</taxon>
        <taxon>Enterobacterales</taxon>
        <taxon>Enterobacteriaceae</taxon>
        <taxon>Kluyvera</taxon>
    </lineage>
</organism>
<feature type="region of interest" description="Disordered" evidence="1">
    <location>
        <begin position="889"/>
        <end position="910"/>
    </location>
</feature>
<dbReference type="EMBL" id="CP050321">
    <property type="protein sequence ID" value="QIR26708.1"/>
    <property type="molecule type" value="Genomic_DNA"/>
</dbReference>
<feature type="region of interest" description="Disordered" evidence="1">
    <location>
        <begin position="812"/>
        <end position="834"/>
    </location>
</feature>
<accession>A0A6G9RIY4</accession>
<feature type="compositionally biased region" description="Polar residues" evidence="1">
    <location>
        <begin position="892"/>
        <end position="910"/>
    </location>
</feature>
<dbReference type="RefSeq" id="WP_167575405.1">
    <property type="nucleotide sequence ID" value="NZ_CP050321.1"/>
</dbReference>
<evidence type="ECO:0000313" key="3">
    <source>
        <dbReference type="Proteomes" id="UP000503580"/>
    </source>
</evidence>
<evidence type="ECO:0000256" key="1">
    <source>
        <dbReference type="SAM" id="MobiDB-lite"/>
    </source>
</evidence>
<dbReference type="Proteomes" id="UP000503580">
    <property type="component" value="Chromosome"/>
</dbReference>
<name>A0A6G9RIY4_9ENTR</name>
<evidence type="ECO:0000313" key="2">
    <source>
        <dbReference type="EMBL" id="QIR26708.1"/>
    </source>
</evidence>
<proteinExistence type="predicted"/>
<feature type="region of interest" description="Disordered" evidence="1">
    <location>
        <begin position="1"/>
        <end position="46"/>
    </location>
</feature>
<reference evidence="2 3" key="1">
    <citation type="submission" date="2020-02" db="EMBL/GenBank/DDBJ databases">
        <title>Whole genome PO2S7.</title>
        <authorList>
            <person name="Singha K.M."/>
        </authorList>
    </citation>
    <scope>NUCLEOTIDE SEQUENCE [LARGE SCALE GENOMIC DNA]</scope>
    <source>
        <strain evidence="2 3">PO2S7</strain>
    </source>
</reference>
<gene>
    <name evidence="2" type="ORF">GY169_07700</name>
</gene>
<dbReference type="AlphaFoldDB" id="A0A6G9RIY4"/>
<dbReference type="KEGG" id="kgn:GY169_07700"/>
<protein>
    <submittedName>
        <fullName evidence="2">Uncharacterized protein</fullName>
    </submittedName>
</protein>
<feature type="region of interest" description="Disordered" evidence="1">
    <location>
        <begin position="689"/>
        <end position="708"/>
    </location>
</feature>
<sequence>MPKVIDFNGQRVEFPDNMSDDEISGVLRSQSAQEAPQAPQQTEDKESIGYALQHPGEAFSSLGNALLTGGAKWLLTDHSTGQTAAPQGAAKNWYAEQMANPETAHNAGVVSKELPRALAYGAVADITGGLAIPAMEAAGFSSPLLASALSNAAGSMAGQKAAGEDLSLEKTAEDAALGVVIHTGGELAKKGINALRGILPESLGGISQVNKAAQAMPDYAQRVYQGGDEEAQQAFKAATTDETGNVMLNPSQVANPESSAGKRFIREEQRSRATGTASPYEQNIAQQNTGASFQRAVEGADTGADVQQTAQNMIADWRQKANDLYQTKKTGAQDVLDSANVKQIKLNTTKDVAQNHLSKDIELGKQNLTANTRNTLKAFQNSKIRTIDDLDMWKQTLGEKMSKAFADKETASYNALKEVRDSLRNEADTVIQSIDPNAGSLYKQADQYFAQGAGDFGKDSKINLLGTKENPVDVNNVFLGADSLKGRAQGEINTKDILSSVDDAVARGDIDPSYAQQIREGISNASRSQAFDYANMRQGFNTKTFANRLTQYAPQAEAAGATNVNEALRQAAETMQTQATVGGGMAEAAGATGAKATGAAFGAVHAGMPGAMAGQYAAGRVADIIPRLIDKVSGTAGRSKAMIDFVSIPENAEKIVRAIEAGGGRVETTTPEELTRLIGLFTRFGSQAAAQANQTEQSNPLPTMTQPAPAPTQEFNVIPEQHAQAAKEPESTQFDPSDTRLYRSFSAAETGGIKNRFIRTRAEEAGLSTAWGPAQLTTGTAERFYKKYPELFNEAQKDYMTRFIEQGRRMKEAPKDDPVFGYGKPGTMGDTPEDRKTYADVVRIMLHKMNADNNGDKEKTLREWRYGDKNADIDKRDPAYARKVRQAWKRLGTSQNVKTSTGKSWSNPAA</sequence>